<organism evidence="1 2">
    <name type="scientific">Brachionus plicatilis</name>
    <name type="common">Marine rotifer</name>
    <name type="synonym">Brachionus muelleri</name>
    <dbReference type="NCBI Taxonomy" id="10195"/>
    <lineage>
        <taxon>Eukaryota</taxon>
        <taxon>Metazoa</taxon>
        <taxon>Spiralia</taxon>
        <taxon>Gnathifera</taxon>
        <taxon>Rotifera</taxon>
        <taxon>Eurotatoria</taxon>
        <taxon>Monogononta</taxon>
        <taxon>Pseudotrocha</taxon>
        <taxon>Ploima</taxon>
        <taxon>Brachionidae</taxon>
        <taxon>Brachionus</taxon>
    </lineage>
</organism>
<evidence type="ECO:0000313" key="1">
    <source>
        <dbReference type="EMBL" id="RNA21742.1"/>
    </source>
</evidence>
<dbReference type="Proteomes" id="UP000276133">
    <property type="component" value="Unassembled WGS sequence"/>
</dbReference>
<sequence>MILSITLQGRRQVIDIPKRNKKNNEYSVLFADDLVTFFIYNKKGNLENKINKYTNELEQWLIKWKMKISVKKSCSVVFSRYKKESDNLNLKIYGNRIVSQKEIKFLGIKFDSKLNFNILVDEIKERCNKRLNFIKILSNKKWGLNQNTLGNLYKSVVGSILDYSFPCLNSFSENSIKKLEAIQNTAVRYILRPQLIIVIICQKLVLFCRLPQKVKQHLFHFDSFTEQHASNVVHHEAFNKLKLLTVSNRLFELSERYVGTGLSHSIPLIVILVEEYKEGFESRYNLEYLTPLCNCYLTISSFFPET</sequence>
<gene>
    <name evidence="1" type="ORF">BpHYR1_054346</name>
</gene>
<keyword evidence="1" id="KW-0808">Transferase</keyword>
<keyword evidence="2" id="KW-1185">Reference proteome</keyword>
<dbReference type="PANTHER" id="PTHR33332">
    <property type="entry name" value="REVERSE TRANSCRIPTASE DOMAIN-CONTAINING PROTEIN"/>
    <property type="match status" value="1"/>
</dbReference>
<reference evidence="1 2" key="1">
    <citation type="journal article" date="2018" name="Sci. Rep.">
        <title>Genomic signatures of local adaptation to the degree of environmental predictability in rotifers.</title>
        <authorList>
            <person name="Franch-Gras L."/>
            <person name="Hahn C."/>
            <person name="Garcia-Roger E.M."/>
            <person name="Carmona M.J."/>
            <person name="Serra M."/>
            <person name="Gomez A."/>
        </authorList>
    </citation>
    <scope>NUCLEOTIDE SEQUENCE [LARGE SCALE GENOMIC DNA]</scope>
    <source>
        <strain evidence="1">HYR1</strain>
    </source>
</reference>
<proteinExistence type="predicted"/>
<comment type="caution">
    <text evidence="1">The sequence shown here is derived from an EMBL/GenBank/DDBJ whole genome shotgun (WGS) entry which is preliminary data.</text>
</comment>
<dbReference type="GO" id="GO:0003964">
    <property type="term" value="F:RNA-directed DNA polymerase activity"/>
    <property type="evidence" value="ECO:0007669"/>
    <property type="project" value="UniProtKB-KW"/>
</dbReference>
<keyword evidence="1" id="KW-0548">Nucleotidyltransferase</keyword>
<accession>A0A3M7RDQ5</accession>
<protein>
    <submittedName>
        <fullName evidence="1">RNA-directed DNA polymerase from mobile element jockey-like</fullName>
    </submittedName>
</protein>
<keyword evidence="1" id="KW-0695">RNA-directed DNA polymerase</keyword>
<evidence type="ECO:0000313" key="2">
    <source>
        <dbReference type="Proteomes" id="UP000276133"/>
    </source>
</evidence>
<dbReference type="EMBL" id="REGN01003608">
    <property type="protein sequence ID" value="RNA21742.1"/>
    <property type="molecule type" value="Genomic_DNA"/>
</dbReference>
<dbReference type="OrthoDB" id="6628643at2759"/>
<name>A0A3M7RDQ5_BRAPC</name>
<dbReference type="AlphaFoldDB" id="A0A3M7RDQ5"/>